<keyword evidence="1" id="KW-1133">Transmembrane helix</keyword>
<gene>
    <name evidence="2" type="ORF">J4G33_06520</name>
</gene>
<evidence type="ECO:0000313" key="2">
    <source>
        <dbReference type="EMBL" id="MBO1751455.1"/>
    </source>
</evidence>
<dbReference type="GO" id="GO:0140359">
    <property type="term" value="F:ABC-type transporter activity"/>
    <property type="evidence" value="ECO:0007669"/>
    <property type="project" value="InterPro"/>
</dbReference>
<dbReference type="RefSeq" id="WP_208055111.1">
    <property type="nucleotide sequence ID" value="NZ_JAGEMK010000002.1"/>
</dbReference>
<dbReference type="GO" id="GO:0005886">
    <property type="term" value="C:plasma membrane"/>
    <property type="evidence" value="ECO:0007669"/>
    <property type="project" value="UniProtKB-SubCell"/>
</dbReference>
<feature type="transmembrane region" description="Helical" evidence="1">
    <location>
        <begin position="158"/>
        <end position="185"/>
    </location>
</feature>
<dbReference type="Pfam" id="PF12679">
    <property type="entry name" value="ABC2_membrane_2"/>
    <property type="match status" value="1"/>
</dbReference>
<protein>
    <submittedName>
        <fullName evidence="2">ABC transporter permease subunit</fullName>
    </submittedName>
</protein>
<evidence type="ECO:0000256" key="1">
    <source>
        <dbReference type="SAM" id="Phobius"/>
    </source>
</evidence>
<accession>A0A939LRR7</accession>
<name>A0A939LRR7_9CELL</name>
<sequence length="328" mass="35254">MRLLGVELRRLAARRLIGFVLLGGLAAVALVVVGAWFTAQPPTEAQLAEAQTMFEQELEYWEQEGDQMVADCLESEEQESERLGEEVDFGCDQMAPQLEWFLPYAPPLEEIFTSSLASVAFIPVLLMLIIGVTATAAELSTGTMSTWLTFVPRRTRVVLSKIAAPALVALPLTALIMGVVVGGFYGVYAFHGTTGTISAELWTEVAWIAVRTVGLGAAAAAVGSALGVLLRHTAVALGLVFVWSVVVEQILRGTVPRLQPYLLTTNLLAWVQGGTEYWINECRDSADGVFCEGVEHTLSLGAASIYLGVGAAVILVLATLVFRRRDVG</sequence>
<organism evidence="2 3">
    <name type="scientific">Actinotalea soli</name>
    <dbReference type="NCBI Taxonomy" id="2819234"/>
    <lineage>
        <taxon>Bacteria</taxon>
        <taxon>Bacillati</taxon>
        <taxon>Actinomycetota</taxon>
        <taxon>Actinomycetes</taxon>
        <taxon>Micrococcales</taxon>
        <taxon>Cellulomonadaceae</taxon>
        <taxon>Actinotalea</taxon>
    </lineage>
</organism>
<proteinExistence type="predicted"/>
<keyword evidence="1" id="KW-0472">Membrane</keyword>
<dbReference type="AlphaFoldDB" id="A0A939LRR7"/>
<keyword evidence="1" id="KW-0812">Transmembrane</keyword>
<keyword evidence="3" id="KW-1185">Reference proteome</keyword>
<feature type="transmembrane region" description="Helical" evidence="1">
    <location>
        <begin position="205"/>
        <end position="226"/>
    </location>
</feature>
<feature type="transmembrane region" description="Helical" evidence="1">
    <location>
        <begin position="303"/>
        <end position="322"/>
    </location>
</feature>
<feature type="transmembrane region" description="Helical" evidence="1">
    <location>
        <begin position="233"/>
        <end position="251"/>
    </location>
</feature>
<reference evidence="2" key="1">
    <citation type="submission" date="2021-03" db="EMBL/GenBank/DDBJ databases">
        <title>Actinotalea soli sp. nov., isolated from soil.</title>
        <authorList>
            <person name="Ping W."/>
            <person name="Zhang J."/>
        </authorList>
    </citation>
    <scope>NUCLEOTIDE SEQUENCE</scope>
    <source>
        <strain evidence="2">BY-33</strain>
    </source>
</reference>
<dbReference type="PANTHER" id="PTHR43471">
    <property type="entry name" value="ABC TRANSPORTER PERMEASE"/>
    <property type="match status" value="1"/>
</dbReference>
<feature type="transmembrane region" description="Helical" evidence="1">
    <location>
        <begin position="16"/>
        <end position="37"/>
    </location>
</feature>
<evidence type="ECO:0000313" key="3">
    <source>
        <dbReference type="Proteomes" id="UP000664209"/>
    </source>
</evidence>
<comment type="caution">
    <text evidence="2">The sequence shown here is derived from an EMBL/GenBank/DDBJ whole genome shotgun (WGS) entry which is preliminary data.</text>
</comment>
<feature type="transmembrane region" description="Helical" evidence="1">
    <location>
        <begin position="111"/>
        <end position="137"/>
    </location>
</feature>
<dbReference type="Proteomes" id="UP000664209">
    <property type="component" value="Unassembled WGS sequence"/>
</dbReference>
<dbReference type="EMBL" id="JAGEMK010000002">
    <property type="protein sequence ID" value="MBO1751455.1"/>
    <property type="molecule type" value="Genomic_DNA"/>
</dbReference>